<dbReference type="Gene3D" id="3.30.450.350">
    <property type="entry name" value="CHASE domain"/>
    <property type="match status" value="1"/>
</dbReference>
<evidence type="ECO:0000256" key="7">
    <source>
        <dbReference type="ARBA" id="ARBA00034247"/>
    </source>
</evidence>
<dbReference type="InterPro" id="IPR043128">
    <property type="entry name" value="Rev_trsase/Diguanyl_cyclase"/>
</dbReference>
<feature type="domain" description="CHASE" evidence="9">
    <location>
        <begin position="1"/>
        <end position="86"/>
    </location>
</feature>
<keyword evidence="4 8" id="KW-0812">Transmembrane</keyword>
<dbReference type="InterPro" id="IPR000160">
    <property type="entry name" value="GGDEF_dom"/>
</dbReference>
<protein>
    <recommendedName>
        <fullName evidence="3">diguanylate cyclase</fullName>
        <ecNumber evidence="3">2.7.7.65</ecNumber>
    </recommendedName>
</protein>
<keyword evidence="6 8" id="KW-0472">Membrane</keyword>
<dbReference type="PANTHER" id="PTHR45138">
    <property type="entry name" value="REGULATORY COMPONENTS OF SENSORY TRANSDUCTION SYSTEM"/>
    <property type="match status" value="1"/>
</dbReference>
<evidence type="ECO:0000313" key="12">
    <source>
        <dbReference type="Proteomes" id="UP000195719"/>
    </source>
</evidence>
<reference evidence="12" key="1">
    <citation type="submission" date="2017-06" db="EMBL/GenBank/DDBJ databases">
        <authorList>
            <person name="Rodrigo-Torres L."/>
            <person name="Arahal R.D."/>
            <person name="Lucena T."/>
        </authorList>
    </citation>
    <scope>NUCLEOTIDE SEQUENCE [LARGE SCALE GENOMIC DNA]</scope>
    <source>
        <strain evidence="12">CECT 9192</strain>
    </source>
</reference>
<dbReference type="SMART" id="SM00267">
    <property type="entry name" value="GGDEF"/>
    <property type="match status" value="1"/>
</dbReference>
<comment type="cofactor">
    <cofactor evidence="1">
        <name>Mg(2+)</name>
        <dbReference type="ChEBI" id="CHEBI:18420"/>
    </cofactor>
</comment>
<dbReference type="FunFam" id="3.30.70.270:FF:000001">
    <property type="entry name" value="Diguanylate cyclase domain protein"/>
    <property type="match status" value="1"/>
</dbReference>
<evidence type="ECO:0000259" key="9">
    <source>
        <dbReference type="PROSITE" id="PS50839"/>
    </source>
</evidence>
<comment type="catalytic activity">
    <reaction evidence="7">
        <text>2 GTP = 3',3'-c-di-GMP + 2 diphosphate</text>
        <dbReference type="Rhea" id="RHEA:24898"/>
        <dbReference type="ChEBI" id="CHEBI:33019"/>
        <dbReference type="ChEBI" id="CHEBI:37565"/>
        <dbReference type="ChEBI" id="CHEBI:58805"/>
        <dbReference type="EC" id="2.7.7.65"/>
    </reaction>
</comment>
<dbReference type="InterPro" id="IPR042240">
    <property type="entry name" value="CHASE_sf"/>
</dbReference>
<sequence length="342" mass="39049">MTYPHSDVNSPIGHNLNRLKKRKKGVSLSIKSKNFTLIGPVKLIQNDKLAFILRLPIFDSNMNFSGFIIAISDINSFANNLNFKSLFYKVEGFNPDGEILTIFDNRPNKSGDIVNVFNVGVPNGQLVFSRSKIDDNSFKLNIIRGFLYLIVGAFLFYIYKREHKLILKNRLIIDSNNMLKQVSFTDELTKVANRRYMNEKIEIIFSADIPLTHSLAFLDIDHFKKVNDTYGHDAGDEVLKIFADICINNIRSTDVFARWGGEEFILFMDDTNKDQAEEVCLRILTAIEQHPFLFGDHTIRITTSIGLTEFSPPNDQIEAVLKHIDKALYCSKKNGRNCITIL</sequence>
<proteinExistence type="predicted"/>
<dbReference type="InterPro" id="IPR006189">
    <property type="entry name" value="CHASE_dom"/>
</dbReference>
<dbReference type="Pfam" id="PF00990">
    <property type="entry name" value="GGDEF"/>
    <property type="match status" value="1"/>
</dbReference>
<evidence type="ECO:0000256" key="2">
    <source>
        <dbReference type="ARBA" id="ARBA00004370"/>
    </source>
</evidence>
<evidence type="ECO:0000256" key="1">
    <source>
        <dbReference type="ARBA" id="ARBA00001946"/>
    </source>
</evidence>
<dbReference type="InterPro" id="IPR029787">
    <property type="entry name" value="Nucleotide_cyclase"/>
</dbReference>
<dbReference type="NCBIfam" id="TIGR00254">
    <property type="entry name" value="GGDEF"/>
    <property type="match status" value="1"/>
</dbReference>
<dbReference type="GO" id="GO:0016020">
    <property type="term" value="C:membrane"/>
    <property type="evidence" value="ECO:0007669"/>
    <property type="project" value="UniProtKB-SubCell"/>
</dbReference>
<dbReference type="InterPro" id="IPR050469">
    <property type="entry name" value="Diguanylate_Cyclase"/>
</dbReference>
<dbReference type="SUPFAM" id="SSF55073">
    <property type="entry name" value="Nucleotide cyclase"/>
    <property type="match status" value="1"/>
</dbReference>
<feature type="domain" description="GGDEF" evidence="10">
    <location>
        <begin position="211"/>
        <end position="342"/>
    </location>
</feature>
<comment type="subcellular location">
    <subcellularLocation>
        <location evidence="2">Membrane</location>
    </subcellularLocation>
</comment>
<evidence type="ECO:0000256" key="6">
    <source>
        <dbReference type="ARBA" id="ARBA00023136"/>
    </source>
</evidence>
<organism evidence="11 12">
    <name type="scientific">Photobacterium andalusiense</name>
    <dbReference type="NCBI Taxonomy" id="2204296"/>
    <lineage>
        <taxon>Bacteria</taxon>
        <taxon>Pseudomonadati</taxon>
        <taxon>Pseudomonadota</taxon>
        <taxon>Gammaproteobacteria</taxon>
        <taxon>Vibrionales</taxon>
        <taxon>Vibrionaceae</taxon>
        <taxon>Photobacterium</taxon>
    </lineage>
</organism>
<dbReference type="EC" id="2.7.7.65" evidence="3"/>
<feature type="transmembrane region" description="Helical" evidence="8">
    <location>
        <begin position="142"/>
        <end position="159"/>
    </location>
</feature>
<dbReference type="GO" id="GO:0052621">
    <property type="term" value="F:diguanylate cyclase activity"/>
    <property type="evidence" value="ECO:0007669"/>
    <property type="project" value="UniProtKB-EC"/>
</dbReference>
<evidence type="ECO:0000256" key="3">
    <source>
        <dbReference type="ARBA" id="ARBA00012528"/>
    </source>
</evidence>
<evidence type="ECO:0000259" key="10">
    <source>
        <dbReference type="PROSITE" id="PS50887"/>
    </source>
</evidence>
<keyword evidence="12" id="KW-1185">Reference proteome</keyword>
<accession>A0A1Y6MNS2</accession>
<evidence type="ECO:0000256" key="8">
    <source>
        <dbReference type="SAM" id="Phobius"/>
    </source>
</evidence>
<dbReference type="RefSeq" id="WP_087854783.1">
    <property type="nucleotide sequence ID" value="NZ_FYAJ01000011.1"/>
</dbReference>
<dbReference type="PROSITE" id="PS50839">
    <property type="entry name" value="CHASE"/>
    <property type="match status" value="1"/>
</dbReference>
<name>A0A1Y6MNS2_9GAMM</name>
<evidence type="ECO:0000256" key="4">
    <source>
        <dbReference type="ARBA" id="ARBA00022692"/>
    </source>
</evidence>
<dbReference type="PROSITE" id="PS50887">
    <property type="entry name" value="GGDEF"/>
    <property type="match status" value="1"/>
</dbReference>
<evidence type="ECO:0000313" key="11">
    <source>
        <dbReference type="EMBL" id="SMY38257.1"/>
    </source>
</evidence>
<evidence type="ECO:0000256" key="5">
    <source>
        <dbReference type="ARBA" id="ARBA00022989"/>
    </source>
</evidence>
<dbReference type="AlphaFoldDB" id="A0A1Y6MNS2"/>
<dbReference type="EMBL" id="FYAJ01000011">
    <property type="protein sequence ID" value="SMY38257.1"/>
    <property type="molecule type" value="Genomic_DNA"/>
</dbReference>
<dbReference type="CDD" id="cd01949">
    <property type="entry name" value="GGDEF"/>
    <property type="match status" value="1"/>
</dbReference>
<dbReference type="Proteomes" id="UP000195719">
    <property type="component" value="Unassembled WGS sequence"/>
</dbReference>
<dbReference type="Gene3D" id="3.30.70.270">
    <property type="match status" value="1"/>
</dbReference>
<keyword evidence="5 8" id="KW-1133">Transmembrane helix</keyword>
<gene>
    <name evidence="11" type="primary">pleD_3</name>
    <name evidence="11" type="ORF">PAND9192_03524</name>
</gene>
<dbReference type="PANTHER" id="PTHR45138:SF9">
    <property type="entry name" value="DIGUANYLATE CYCLASE DGCM-RELATED"/>
    <property type="match status" value="1"/>
</dbReference>
<dbReference type="GO" id="GO:0007165">
    <property type="term" value="P:signal transduction"/>
    <property type="evidence" value="ECO:0007669"/>
    <property type="project" value="UniProtKB-ARBA"/>
</dbReference>